<organism evidence="7">
    <name type="scientific">mine drainage metagenome</name>
    <dbReference type="NCBI Taxonomy" id="410659"/>
    <lineage>
        <taxon>unclassified sequences</taxon>
        <taxon>metagenomes</taxon>
        <taxon>ecological metagenomes</taxon>
    </lineage>
</organism>
<evidence type="ECO:0000256" key="5">
    <source>
        <dbReference type="ARBA" id="ARBA00023136"/>
    </source>
</evidence>
<evidence type="ECO:0000256" key="1">
    <source>
        <dbReference type="ARBA" id="ARBA00004651"/>
    </source>
</evidence>
<comment type="caution">
    <text evidence="7">The sequence shown here is derived from an EMBL/GenBank/DDBJ whole genome shotgun (WGS) entry which is preliminary data.</text>
</comment>
<evidence type="ECO:0000256" key="2">
    <source>
        <dbReference type="ARBA" id="ARBA00022475"/>
    </source>
</evidence>
<sequence>MRKLKMFVVLGLLQSFFMGAALAQVVHGTADEAKALVAKGLAHIKEVGVDRAAADFTAHGGGWQEKDLYIIIIKFDGTMVAHGGNKAMVGKNFIDMKDANGKLFTKDMGDIVKAKGSGWVDYLFTNPITKKTEQKSTFAERIPGYDGYIGVGIYK</sequence>
<dbReference type="Gene3D" id="3.30.450.20">
    <property type="entry name" value="PAS domain"/>
    <property type="match status" value="1"/>
</dbReference>
<evidence type="ECO:0000259" key="6">
    <source>
        <dbReference type="SMART" id="SM01049"/>
    </source>
</evidence>
<proteinExistence type="predicted"/>
<keyword evidence="5" id="KW-0472">Membrane</keyword>
<gene>
    <name evidence="7" type="ORF">GALL_108060</name>
</gene>
<dbReference type="SMART" id="SM01049">
    <property type="entry name" value="Cache_2"/>
    <property type="match status" value="1"/>
</dbReference>
<accession>A0A1J5SFK4</accession>
<keyword evidence="4" id="KW-1133">Transmembrane helix</keyword>
<dbReference type="InterPro" id="IPR033480">
    <property type="entry name" value="sCache_2"/>
</dbReference>
<dbReference type="GO" id="GO:0005886">
    <property type="term" value="C:plasma membrane"/>
    <property type="evidence" value="ECO:0007669"/>
    <property type="project" value="UniProtKB-SubCell"/>
</dbReference>
<dbReference type="Pfam" id="PF17200">
    <property type="entry name" value="sCache_2"/>
    <property type="match status" value="1"/>
</dbReference>
<evidence type="ECO:0000256" key="3">
    <source>
        <dbReference type="ARBA" id="ARBA00022692"/>
    </source>
</evidence>
<protein>
    <submittedName>
        <fullName evidence="7">Cache domain protein</fullName>
    </submittedName>
</protein>
<name>A0A1J5SFK4_9ZZZZ</name>
<comment type="subcellular location">
    <subcellularLocation>
        <location evidence="1">Cell membrane</location>
        <topology evidence="1">Multi-pass membrane protein</topology>
    </subcellularLocation>
</comment>
<feature type="domain" description="Single Cache" evidence="6">
    <location>
        <begin position="18"/>
        <end position="106"/>
    </location>
</feature>
<keyword evidence="3" id="KW-0812">Transmembrane</keyword>
<reference evidence="7" key="1">
    <citation type="submission" date="2016-10" db="EMBL/GenBank/DDBJ databases">
        <title>Sequence of Gallionella enrichment culture.</title>
        <authorList>
            <person name="Poehlein A."/>
            <person name="Muehling M."/>
            <person name="Daniel R."/>
        </authorList>
    </citation>
    <scope>NUCLEOTIDE SEQUENCE</scope>
</reference>
<keyword evidence="2" id="KW-1003">Cell membrane</keyword>
<evidence type="ECO:0000256" key="4">
    <source>
        <dbReference type="ARBA" id="ARBA00022989"/>
    </source>
</evidence>
<evidence type="ECO:0000313" key="7">
    <source>
        <dbReference type="EMBL" id="OIR07217.1"/>
    </source>
</evidence>
<dbReference type="EMBL" id="MLJW01000039">
    <property type="protein sequence ID" value="OIR07217.1"/>
    <property type="molecule type" value="Genomic_DNA"/>
</dbReference>
<dbReference type="AlphaFoldDB" id="A0A1J5SFK4"/>